<dbReference type="AlphaFoldDB" id="A0A2N1JDX5"/>
<feature type="compositionally biased region" description="Low complexity" evidence="1">
    <location>
        <begin position="227"/>
        <end position="246"/>
    </location>
</feature>
<dbReference type="STRING" id="2020962.A0A2N1JDX5"/>
<accession>A0A2N1JDX5</accession>
<name>A0A2N1JDX5_9BASI</name>
<proteinExistence type="predicted"/>
<gene>
    <name evidence="3" type="ORF">MVES_000844</name>
</gene>
<evidence type="ECO:0000256" key="1">
    <source>
        <dbReference type="SAM" id="MobiDB-lite"/>
    </source>
</evidence>
<organism evidence="3 4">
    <name type="scientific">Malassezia vespertilionis</name>
    <dbReference type="NCBI Taxonomy" id="2020962"/>
    <lineage>
        <taxon>Eukaryota</taxon>
        <taxon>Fungi</taxon>
        <taxon>Dikarya</taxon>
        <taxon>Basidiomycota</taxon>
        <taxon>Ustilaginomycotina</taxon>
        <taxon>Malasseziomycetes</taxon>
        <taxon>Malasseziales</taxon>
        <taxon>Malasseziaceae</taxon>
        <taxon>Malassezia</taxon>
    </lineage>
</organism>
<keyword evidence="2" id="KW-0472">Membrane</keyword>
<dbReference type="OrthoDB" id="3363836at2759"/>
<dbReference type="EMBL" id="KZ454988">
    <property type="protein sequence ID" value="PKI84733.1"/>
    <property type="molecule type" value="Genomic_DNA"/>
</dbReference>
<evidence type="ECO:0000313" key="3">
    <source>
        <dbReference type="EMBL" id="PKI84733.1"/>
    </source>
</evidence>
<dbReference type="Proteomes" id="UP000232875">
    <property type="component" value="Unassembled WGS sequence"/>
</dbReference>
<feature type="transmembrane region" description="Helical" evidence="2">
    <location>
        <begin position="134"/>
        <end position="155"/>
    </location>
</feature>
<keyword evidence="4" id="KW-1185">Reference proteome</keyword>
<evidence type="ECO:0000256" key="2">
    <source>
        <dbReference type="SAM" id="Phobius"/>
    </source>
</evidence>
<sequence length="472" mass="52161">MYLFPQSGDNVNQPNVTLRWNPKCFSDKTLNLYLYAPDQPQAVLPIHGWLGISSSEGAANVNLNPQWWNKTANAKMNLQFVPSGSQPWETKYPVSRSWTASVPEQAPNGFGSVGSSQYITNFGHTSGNLGSGELAAAIVVPVVVVLALVAAAFVWHKQRADKRAVAHAESVRKSLYAGASTPSMQQSMTQPASVIDTANSYYANPYAYSTNAPIYASPVNDIKESSDSLPSSQSIQVSQDVSPDVSLEQSILPRAAPVLQEDTRRKRKSHRHSREPRQYYSNSDLYDKTGGRRRSRSRRSIVDANYARSMSPDNFRELPRTTWPEDAPDPPEPVPKDYHRIELLDAPMPPVKDVTAIDMSAIPPSMQRYVKADGREPYTFMDGQNTRVSSDAVGNWSRHEKVSAYLAQLPTFESAPEGSHFTSLSELAPQDEVASRRFSDASARTARSRAHSVGSATNAFHDASEDVDFHYH</sequence>
<evidence type="ECO:0000313" key="4">
    <source>
        <dbReference type="Proteomes" id="UP000232875"/>
    </source>
</evidence>
<protein>
    <submittedName>
        <fullName evidence="3">Uncharacterized protein</fullName>
    </submittedName>
</protein>
<feature type="compositionally biased region" description="Basic residues" evidence="1">
    <location>
        <begin position="265"/>
        <end position="274"/>
    </location>
</feature>
<keyword evidence="2" id="KW-1133">Transmembrane helix</keyword>
<keyword evidence="2" id="KW-0812">Transmembrane</keyword>
<reference evidence="3 4" key="1">
    <citation type="submission" date="2017-10" db="EMBL/GenBank/DDBJ databases">
        <title>A novel species of cold-tolerant Malassezia isolated from bats.</title>
        <authorList>
            <person name="Lorch J.M."/>
            <person name="Palmer J.M."/>
            <person name="Vanderwolf K.J."/>
            <person name="Schmidt K.Z."/>
            <person name="Verant M.L."/>
            <person name="Weller T.J."/>
            <person name="Blehert D.S."/>
        </authorList>
    </citation>
    <scope>NUCLEOTIDE SEQUENCE [LARGE SCALE GENOMIC DNA]</scope>
    <source>
        <strain evidence="3 4">NWHC:44797-103</strain>
    </source>
</reference>
<feature type="region of interest" description="Disordered" evidence="1">
    <location>
        <begin position="222"/>
        <end position="333"/>
    </location>
</feature>
<feature type="region of interest" description="Disordered" evidence="1">
    <location>
        <begin position="435"/>
        <end position="457"/>
    </location>
</feature>